<reference evidence="1 2" key="1">
    <citation type="journal article" date="2015" name="Genome Announc.">
        <title>Expanding the biotechnology potential of lactobacilli through comparative genomics of 213 strains and associated genera.</title>
        <authorList>
            <person name="Sun Z."/>
            <person name="Harris H.M."/>
            <person name="McCann A."/>
            <person name="Guo C."/>
            <person name="Argimon S."/>
            <person name="Zhang W."/>
            <person name="Yang X."/>
            <person name="Jeffery I.B."/>
            <person name="Cooney J.C."/>
            <person name="Kagawa T.F."/>
            <person name="Liu W."/>
            <person name="Song Y."/>
            <person name="Salvetti E."/>
            <person name="Wrobel A."/>
            <person name="Rasinkangas P."/>
            <person name="Parkhill J."/>
            <person name="Rea M.C."/>
            <person name="O'Sullivan O."/>
            <person name="Ritari J."/>
            <person name="Douillard F.P."/>
            <person name="Paul Ross R."/>
            <person name="Yang R."/>
            <person name="Briner A.E."/>
            <person name="Felis G.E."/>
            <person name="de Vos W.M."/>
            <person name="Barrangou R."/>
            <person name="Klaenhammer T.R."/>
            <person name="Caufield P.W."/>
            <person name="Cui Y."/>
            <person name="Zhang H."/>
            <person name="O'Toole P.W."/>
        </authorList>
    </citation>
    <scope>NUCLEOTIDE SEQUENCE [LARGE SCALE GENOMIC DNA]</scope>
    <source>
        <strain evidence="1 2">DSM 20003</strain>
    </source>
</reference>
<dbReference type="EMBL" id="AZDA01000031">
    <property type="protein sequence ID" value="KRK39927.1"/>
    <property type="molecule type" value="Genomic_DNA"/>
</dbReference>
<gene>
    <name evidence="1" type="ORF">FC07_GL002149</name>
</gene>
<keyword evidence="2" id="KW-1185">Reference proteome</keyword>
<organism evidence="1 2">
    <name type="scientific">Loigolactobacillus bifermentans DSM 20003</name>
    <dbReference type="NCBI Taxonomy" id="1423726"/>
    <lineage>
        <taxon>Bacteria</taxon>
        <taxon>Bacillati</taxon>
        <taxon>Bacillota</taxon>
        <taxon>Bacilli</taxon>
        <taxon>Lactobacillales</taxon>
        <taxon>Lactobacillaceae</taxon>
        <taxon>Loigolactobacillus</taxon>
    </lineage>
</organism>
<dbReference type="Proteomes" id="UP000051461">
    <property type="component" value="Unassembled WGS sequence"/>
</dbReference>
<name>A0A0R1HA87_9LACO</name>
<evidence type="ECO:0000313" key="1">
    <source>
        <dbReference type="EMBL" id="KRK39927.1"/>
    </source>
</evidence>
<dbReference type="AlphaFoldDB" id="A0A0R1HA87"/>
<dbReference type="STRING" id="1423726.FC07_GL002149"/>
<protein>
    <submittedName>
        <fullName evidence="1">Uncharacterized protein</fullName>
    </submittedName>
</protein>
<comment type="caution">
    <text evidence="1">The sequence shown here is derived from an EMBL/GenBank/DDBJ whole genome shotgun (WGS) entry which is preliminary data.</text>
</comment>
<proteinExistence type="predicted"/>
<dbReference type="OrthoDB" id="8704087at2"/>
<evidence type="ECO:0000313" key="2">
    <source>
        <dbReference type="Proteomes" id="UP000051461"/>
    </source>
</evidence>
<dbReference type="PATRIC" id="fig|1423726.3.peg.2230"/>
<sequence length="256" mass="30107">MNADLVYVHLETVSNLILSYGISTRDFASALKRFPNHLLLLPPVDPDAALDTHTGFNTVSGTEEIQTYFSDKRKIARKWLDFRQSLYLEQLTPQEIAELLYLGHANTHLASPFYYKLQNDYVYLSLPDQMVKTYYRHLDHFYKVLNHSLKRHLQEKIPDTWFLFRRRASVADIDPVILRQLQPVFIDGALFAFQEVGLRQREIHIPIYYLNSRLKIVDDEWLNASQEKVAELVYDQSVQKWRLSVINESIFAQNLF</sequence>
<dbReference type="RefSeq" id="WP_057904035.1">
    <property type="nucleotide sequence ID" value="NZ_AZDA01000031.1"/>
</dbReference>
<accession>A0A0R1HA87</accession>